<dbReference type="Gene3D" id="1.10.1780.10">
    <property type="entry name" value="Clp, N-terminal domain"/>
    <property type="match status" value="1"/>
</dbReference>
<dbReference type="SMART" id="SM01086">
    <property type="entry name" value="ClpB_D2-small"/>
    <property type="match status" value="1"/>
</dbReference>
<proteinExistence type="inferred from homology"/>
<dbReference type="RefSeq" id="WP_094397419.1">
    <property type="nucleotide sequence ID" value="NZ_CP016893.1"/>
</dbReference>
<dbReference type="GO" id="GO:0005524">
    <property type="term" value="F:ATP binding"/>
    <property type="evidence" value="ECO:0007669"/>
    <property type="project" value="UniProtKB-KW"/>
</dbReference>
<dbReference type="PRINTS" id="PR00300">
    <property type="entry name" value="CLPPROTEASEA"/>
</dbReference>
<evidence type="ECO:0000313" key="5">
    <source>
        <dbReference type="Proteomes" id="UP000214975"/>
    </source>
</evidence>
<dbReference type="EMBL" id="CP016893">
    <property type="protein sequence ID" value="AST57846.1"/>
    <property type="molecule type" value="Genomic_DNA"/>
</dbReference>
<dbReference type="FunFam" id="1.10.8.60:FF:000017">
    <property type="entry name" value="ATP-dependent chaperone ClpB"/>
    <property type="match status" value="1"/>
</dbReference>
<dbReference type="InterPro" id="IPR041546">
    <property type="entry name" value="ClpA/ClpB_AAA_lid"/>
</dbReference>
<dbReference type="InterPro" id="IPR001943">
    <property type="entry name" value="UVR_dom"/>
</dbReference>
<dbReference type="FunFam" id="1.10.8.60:FF:000011">
    <property type="entry name" value="ATP-dependent Clp protease ATP-binding subunit"/>
    <property type="match status" value="1"/>
</dbReference>
<sequence length="810" mass="91198">MAMFGRFSEKAQKVLYQAQEEARSLYHNYVGTEHILLGLIKEEDGIASRVLKNLGVTYDDIRAKVETLIGMGNVPGDVVGYTPRAKRVLELSFAEARRFNTNYIGTEHILLGLIREGEGVAVRILMELGVDFNRVREEIVKMVSEEPSGAANKAQRAKNTNTPNLNQFGRDLTDLAREGKLDPVIGREKEIERVIQILSRRTKNNPCLIGEPGVGKTAIAEGLAEAIESGTIPEILKGKRVVTLDMASMVAGTKYRGEFEDRLKNVLNEVIKAGNVILFIDELHTIIGAGAAEGAIDASNILKPALARGEIQVIGATTIDEYRKYIEKDPALERRFQPIMVEEPSVEETIEILKGLRDKYEAHHRIKITDEAIEAAAKLSHRYITDRYLPDKAIDLIDEAASMVRLKTVTAPPEIKELEEKLNMLNKDKEEAIRTQEYEKAAKIRDEEQKIKEQLENLKSKWQQNSLVKDKSVGAEEISQIVSLWTGIPTQKLAQEESERLLHLEEILHKRVIGQNEAVDAVARAIRRARVGLKDPRRPIGSFIFLGPTGVGKTELSKALAEAMFGDESAIVRIDMSEYMEKFSVSRLIGSPPGYVGYEEGGELTEKIRRKPYSVILFDEIEKAHPDVFNILLQILDDGRLTDSKGRTVDFKNTLIIMTSNVGAQLIKKQTTLGFMPEGEENKASYEKMKENILDELKKSFRPEFLNRIDDIIVFRQLTQDDIRKITDLMIADLNKRLKDNNISLEFTDDAKEELLKEGYDVTYGARPLRRAIQKVVESELSELMLKGEVKSGDKILVKLKDGKFDFTKV</sequence>
<comment type="similarity">
    <text evidence="1">Belongs to the ClpA/ClpB family.</text>
</comment>
<protein>
    <submittedName>
        <fullName evidence="4">Atpase AAA-2 domain protein</fullName>
    </submittedName>
</protein>
<keyword evidence="1" id="KW-0547">Nucleotide-binding</keyword>
<keyword evidence="2" id="KW-0175">Coiled coil</keyword>
<evidence type="ECO:0000313" key="4">
    <source>
        <dbReference type="EMBL" id="AST57846.1"/>
    </source>
</evidence>
<dbReference type="GO" id="GO:0005737">
    <property type="term" value="C:cytoplasm"/>
    <property type="evidence" value="ECO:0007669"/>
    <property type="project" value="TreeGrafter"/>
</dbReference>
<keyword evidence="1" id="KW-0067">ATP-binding</keyword>
<evidence type="ECO:0000256" key="2">
    <source>
        <dbReference type="SAM" id="Coils"/>
    </source>
</evidence>
<dbReference type="InterPro" id="IPR004176">
    <property type="entry name" value="Clp_R_N"/>
</dbReference>
<dbReference type="InterPro" id="IPR036628">
    <property type="entry name" value="Clp_N_dom_sf"/>
</dbReference>
<dbReference type="FunFam" id="3.40.50.300:FF:000010">
    <property type="entry name" value="Chaperone clpB 1, putative"/>
    <property type="match status" value="1"/>
</dbReference>
<dbReference type="AlphaFoldDB" id="A0A223HZE3"/>
<dbReference type="SUPFAM" id="SSF81923">
    <property type="entry name" value="Double Clp-N motif"/>
    <property type="match status" value="1"/>
</dbReference>
<dbReference type="InterPro" id="IPR028299">
    <property type="entry name" value="ClpA/B_CS2"/>
</dbReference>
<feature type="compositionally biased region" description="Polar residues" evidence="3">
    <location>
        <begin position="157"/>
        <end position="167"/>
    </location>
</feature>
<dbReference type="Gene3D" id="3.40.50.300">
    <property type="entry name" value="P-loop containing nucleotide triphosphate hydrolases"/>
    <property type="match status" value="2"/>
</dbReference>
<dbReference type="PROSITE" id="PS00870">
    <property type="entry name" value="CLPAB_1"/>
    <property type="match status" value="1"/>
</dbReference>
<dbReference type="Gene3D" id="4.10.860.10">
    <property type="entry name" value="UVR domain"/>
    <property type="match status" value="1"/>
</dbReference>
<dbReference type="SUPFAM" id="SSF52540">
    <property type="entry name" value="P-loop containing nucleoside triphosphate hydrolases"/>
    <property type="match status" value="2"/>
</dbReference>
<dbReference type="InterPro" id="IPR003593">
    <property type="entry name" value="AAA+_ATPase"/>
</dbReference>
<dbReference type="GO" id="GO:0016887">
    <property type="term" value="F:ATP hydrolysis activity"/>
    <property type="evidence" value="ECO:0007669"/>
    <property type="project" value="InterPro"/>
</dbReference>
<dbReference type="InterPro" id="IPR018368">
    <property type="entry name" value="ClpA/B_CS1"/>
</dbReference>
<gene>
    <name evidence="4" type="ORF">Thert_01867</name>
</gene>
<accession>A0A223HZE3</accession>
<dbReference type="PROSITE" id="PS00871">
    <property type="entry name" value="CLPAB_2"/>
    <property type="match status" value="1"/>
</dbReference>
<dbReference type="InterPro" id="IPR050130">
    <property type="entry name" value="ClpA_ClpB"/>
</dbReference>
<reference evidence="4 5" key="1">
    <citation type="submission" date="2016-08" db="EMBL/GenBank/DDBJ databases">
        <title>A novel genetic cassette of butanologenic Thermoanaerobacterium thermosaccharolyticum that directly convert cellulose to butanol.</title>
        <authorList>
            <person name="Li T."/>
            <person name="He J."/>
        </authorList>
    </citation>
    <scope>NUCLEOTIDE SEQUENCE [LARGE SCALE GENOMIC DNA]</scope>
    <source>
        <strain evidence="4 5">TG57</strain>
    </source>
</reference>
<dbReference type="InterPro" id="IPR001270">
    <property type="entry name" value="ClpA/B"/>
</dbReference>
<name>A0A223HZE3_THETR</name>
<dbReference type="InterPro" id="IPR003959">
    <property type="entry name" value="ATPase_AAA_core"/>
</dbReference>
<dbReference type="PROSITE" id="PS50151">
    <property type="entry name" value="UVR"/>
    <property type="match status" value="1"/>
</dbReference>
<dbReference type="FunFam" id="3.40.50.300:FF:000025">
    <property type="entry name" value="ATP-dependent Clp protease subunit"/>
    <property type="match status" value="1"/>
</dbReference>
<dbReference type="InterPro" id="IPR027417">
    <property type="entry name" value="P-loop_NTPase"/>
</dbReference>
<dbReference type="SMART" id="SM00382">
    <property type="entry name" value="AAA"/>
    <property type="match status" value="2"/>
</dbReference>
<dbReference type="Proteomes" id="UP000214975">
    <property type="component" value="Chromosome"/>
</dbReference>
<dbReference type="PROSITE" id="PS51903">
    <property type="entry name" value="CLP_R"/>
    <property type="match status" value="1"/>
</dbReference>
<dbReference type="PANTHER" id="PTHR11638:SF18">
    <property type="entry name" value="HEAT SHOCK PROTEIN 104"/>
    <property type="match status" value="1"/>
</dbReference>
<dbReference type="InterPro" id="IPR019489">
    <property type="entry name" value="Clp_ATPase_C"/>
</dbReference>
<organism evidence="4 5">
    <name type="scientific">Thermoanaerobacterium thermosaccharolyticum</name>
    <name type="common">Clostridium thermosaccharolyticum</name>
    <dbReference type="NCBI Taxonomy" id="1517"/>
    <lineage>
        <taxon>Bacteria</taxon>
        <taxon>Bacillati</taxon>
        <taxon>Bacillota</taxon>
        <taxon>Clostridia</taxon>
        <taxon>Thermoanaerobacterales</taxon>
        <taxon>Thermoanaerobacteraceae</taxon>
        <taxon>Thermoanaerobacterium</taxon>
    </lineage>
</organism>
<dbReference type="CDD" id="cd00009">
    <property type="entry name" value="AAA"/>
    <property type="match status" value="1"/>
</dbReference>
<evidence type="ECO:0000256" key="3">
    <source>
        <dbReference type="SAM" id="MobiDB-lite"/>
    </source>
</evidence>
<dbReference type="Pfam" id="PF00004">
    <property type="entry name" value="AAA"/>
    <property type="match status" value="1"/>
</dbReference>
<dbReference type="GO" id="GO:0034605">
    <property type="term" value="P:cellular response to heat"/>
    <property type="evidence" value="ECO:0007669"/>
    <property type="project" value="TreeGrafter"/>
</dbReference>
<dbReference type="CDD" id="cd19499">
    <property type="entry name" value="RecA-like_ClpB_Hsp104-like"/>
    <property type="match status" value="1"/>
</dbReference>
<dbReference type="Pfam" id="PF07724">
    <property type="entry name" value="AAA_2"/>
    <property type="match status" value="1"/>
</dbReference>
<dbReference type="PANTHER" id="PTHR11638">
    <property type="entry name" value="ATP-DEPENDENT CLP PROTEASE"/>
    <property type="match status" value="1"/>
</dbReference>
<keyword evidence="1" id="KW-0143">Chaperone</keyword>
<dbReference type="Pfam" id="PF17871">
    <property type="entry name" value="AAA_lid_9"/>
    <property type="match status" value="1"/>
</dbReference>
<dbReference type="Pfam" id="PF02861">
    <property type="entry name" value="Clp_N"/>
    <property type="match status" value="1"/>
</dbReference>
<dbReference type="Gene3D" id="1.10.8.60">
    <property type="match status" value="2"/>
</dbReference>
<evidence type="ECO:0000256" key="1">
    <source>
        <dbReference type="RuleBase" id="RU004432"/>
    </source>
</evidence>
<feature type="coiled-coil region" evidence="2">
    <location>
        <begin position="415"/>
        <end position="465"/>
    </location>
</feature>
<feature type="region of interest" description="Disordered" evidence="3">
    <location>
        <begin position="146"/>
        <end position="168"/>
    </location>
</feature>
<dbReference type="Pfam" id="PF10431">
    <property type="entry name" value="ClpB_D2-small"/>
    <property type="match status" value="1"/>
</dbReference>